<organism evidence="1 2">
    <name type="scientific">Diaphorobacter aerolatus</name>
    <dbReference type="NCBI Taxonomy" id="1288495"/>
    <lineage>
        <taxon>Bacteria</taxon>
        <taxon>Pseudomonadati</taxon>
        <taxon>Pseudomonadota</taxon>
        <taxon>Betaproteobacteria</taxon>
        <taxon>Burkholderiales</taxon>
        <taxon>Comamonadaceae</taxon>
        <taxon>Diaphorobacter</taxon>
    </lineage>
</organism>
<dbReference type="Pfam" id="PF07793">
    <property type="entry name" value="DUF1631"/>
    <property type="match status" value="1"/>
</dbReference>
<evidence type="ECO:0000313" key="1">
    <source>
        <dbReference type="EMBL" id="QNP48458.1"/>
    </source>
</evidence>
<dbReference type="RefSeq" id="WP_187724055.1">
    <property type="nucleotide sequence ID" value="NZ_CP060783.1"/>
</dbReference>
<dbReference type="AlphaFoldDB" id="A0A7H0GJJ2"/>
<dbReference type="KEGG" id="daer:H9K75_21410"/>
<dbReference type="Proteomes" id="UP000516028">
    <property type="component" value="Chromosome"/>
</dbReference>
<dbReference type="InterPro" id="IPR012434">
    <property type="entry name" value="DUF1631"/>
</dbReference>
<sequence length="794" mass="85339">MTSPASRSTAVFRACVVNAVRESEALMEQLVRITRSELSEAEQKASGIQERLHIGDALRAIDQQEPTLLKSYPMALLEVFSDGGGAVGKSRAALDTGMDFGELTLVDDSAVMAQVELARAQQIAGHATDAALAELNTLVSSAQGFSNVQPERNPFRPENYIRALQRAVDDCQVSSETRQLWMERMRVVMGPELTAAYKRVTASLREHGVKPVGYIVASGHGAPRGAGGAHIAGASHGHAPVHSASGMPGPGGWSHTNMGYAPPQQQQQAAAYADPQEAVLAAGILRQMLAAGGDPFAYDAVPTAAPAPRMTAVSQAIMMPPANPGTGLSGAQAADAMEDIAQLERLVGRLSGSLGAAQSGLPLYGVMQPMQGVVSLPTPQWQDAVSVPGNLSAYGSLSPRTAAEVLSRMMDHIAQDSRLLAPVQRAVQNLEPALKQLVRHDPSFFSNEQHPARRLLDNLTQRSLDFKDPESKGFRKYIQIVNAAVQHLATVPVHDASAFEHVSGALESAWNTQTQQLRRQQDDEQKQLAATERRELLTARLAQDFRKLPEAQGASPGIVEFVIGVWAGVVARAQLEEAARHGGDPGGDPQGFLSVVPQILWCAQPDHTPEDARHMLPLLTGMQFTVREGLRSVGQTDQEVAWMMQRIAEWQEQVAKSAAEPEPVLGNLPVQAPSTTPEVIQEVPAEPAIIAVDDVASPRDSGTGSVLQIGQWIELINPQRTVKTQLTWVSPHNTLFLFTALDASTQSMTRRMLDKLTAEGMIRLLEDQRVVARALGAVAADAKDSKLRNSKKVA</sequence>
<protein>
    <submittedName>
        <fullName evidence="1">DUF1631 family protein</fullName>
    </submittedName>
</protein>
<keyword evidence="2" id="KW-1185">Reference proteome</keyword>
<dbReference type="EMBL" id="CP060783">
    <property type="protein sequence ID" value="QNP48458.1"/>
    <property type="molecule type" value="Genomic_DNA"/>
</dbReference>
<gene>
    <name evidence="1" type="ORF">H9K75_21410</name>
</gene>
<accession>A0A7H0GJJ2</accession>
<proteinExistence type="predicted"/>
<name>A0A7H0GJJ2_9BURK</name>
<evidence type="ECO:0000313" key="2">
    <source>
        <dbReference type="Proteomes" id="UP000516028"/>
    </source>
</evidence>
<reference evidence="1 2" key="1">
    <citation type="submission" date="2020-08" db="EMBL/GenBank/DDBJ databases">
        <title>Genome sequence of Diaphorobacter aerolatus KACC 16536T.</title>
        <authorList>
            <person name="Hyun D.-W."/>
            <person name="Bae J.-W."/>
        </authorList>
    </citation>
    <scope>NUCLEOTIDE SEQUENCE [LARGE SCALE GENOMIC DNA]</scope>
    <source>
        <strain evidence="1 2">KACC 16536</strain>
    </source>
</reference>